<feature type="binding site" evidence="5">
    <location>
        <position position="113"/>
    </location>
    <ligand>
        <name>Zn(2+)</name>
        <dbReference type="ChEBI" id="CHEBI:29105"/>
        <label>1</label>
    </ligand>
</feature>
<feature type="binding site" evidence="5">
    <location>
        <position position="59"/>
    </location>
    <ligand>
        <name>Zn(2+)</name>
        <dbReference type="ChEBI" id="CHEBI:29105"/>
        <label>2</label>
    </ligand>
</feature>
<dbReference type="HAMAP" id="MF_01374">
    <property type="entry name" value="Glyoxalase_2"/>
    <property type="match status" value="1"/>
</dbReference>
<dbReference type="EMBL" id="AP019782">
    <property type="protein sequence ID" value="BBL71038.1"/>
    <property type="molecule type" value="Genomic_DNA"/>
</dbReference>
<evidence type="ECO:0000256" key="5">
    <source>
        <dbReference type="HAMAP-Rule" id="MF_01374"/>
    </source>
</evidence>
<keyword evidence="4 5" id="KW-0862">Zinc</keyword>
<evidence type="ECO:0000256" key="2">
    <source>
        <dbReference type="ARBA" id="ARBA00022723"/>
    </source>
</evidence>
<dbReference type="InterPro" id="IPR017782">
    <property type="entry name" value="Hydroxyacylglutathione_Hdrlase"/>
</dbReference>
<dbReference type="GO" id="GO:0004416">
    <property type="term" value="F:hydroxyacylglutathione hydrolase activity"/>
    <property type="evidence" value="ECO:0007669"/>
    <property type="project" value="UniProtKB-UniRule"/>
</dbReference>
<keyword evidence="3 5" id="KW-0378">Hydrolase</keyword>
<comment type="cofactor">
    <cofactor evidence="5">
        <name>Zn(2+)</name>
        <dbReference type="ChEBI" id="CHEBI:29105"/>
    </cofactor>
    <text evidence="5">Binds 2 Zn(2+) ions per subunit.</text>
</comment>
<dbReference type="SMART" id="SM00849">
    <property type="entry name" value="Lactamase_B"/>
    <property type="match status" value="1"/>
</dbReference>
<comment type="similarity">
    <text evidence="5">Belongs to the metallo-beta-lactamase superfamily. Glyoxalase II family.</text>
</comment>
<dbReference type="InterPro" id="IPR035680">
    <property type="entry name" value="Clx_II_MBL"/>
</dbReference>
<feature type="domain" description="Metallo-beta-lactamase" evidence="6">
    <location>
        <begin position="12"/>
        <end position="170"/>
    </location>
</feature>
<proteinExistence type="inferred from homology"/>
<feature type="binding site" evidence="5">
    <location>
        <position position="57"/>
    </location>
    <ligand>
        <name>Zn(2+)</name>
        <dbReference type="ChEBI" id="CHEBI:29105"/>
        <label>1</label>
    </ligand>
</feature>
<dbReference type="KEGG" id="moz:MoryE10_16440"/>
<dbReference type="Pfam" id="PF00753">
    <property type="entry name" value="Lactamase_B"/>
    <property type="match status" value="1"/>
</dbReference>
<gene>
    <name evidence="5 7" type="primary">gloB</name>
    <name evidence="7" type="ORF">MoryE10_16440</name>
</gene>
<organism evidence="7 8">
    <name type="scientific">Methylogaea oryzae</name>
    <dbReference type="NCBI Taxonomy" id="1295382"/>
    <lineage>
        <taxon>Bacteria</taxon>
        <taxon>Pseudomonadati</taxon>
        <taxon>Pseudomonadota</taxon>
        <taxon>Gammaproteobacteria</taxon>
        <taxon>Methylococcales</taxon>
        <taxon>Methylococcaceae</taxon>
        <taxon>Methylogaea</taxon>
    </lineage>
</organism>
<feature type="binding site" evidence="5">
    <location>
        <position position="55"/>
    </location>
    <ligand>
        <name>Zn(2+)</name>
        <dbReference type="ChEBI" id="CHEBI:29105"/>
        <label>1</label>
    </ligand>
</feature>
<feature type="binding site" evidence="5">
    <location>
        <position position="132"/>
    </location>
    <ligand>
        <name>Zn(2+)</name>
        <dbReference type="ChEBI" id="CHEBI:29105"/>
        <label>1</label>
    </ligand>
</feature>
<name>A0A8D5AH32_9GAMM</name>
<reference evidence="7" key="1">
    <citation type="submission" date="2019-06" db="EMBL/GenBank/DDBJ databases">
        <title>Complete genome sequence of Methylogaea oryzae strain JCM16910.</title>
        <authorList>
            <person name="Asakawa S."/>
        </authorList>
    </citation>
    <scope>NUCLEOTIDE SEQUENCE</scope>
    <source>
        <strain evidence="7">E10</strain>
    </source>
</reference>
<dbReference type="PANTHER" id="PTHR43705">
    <property type="entry name" value="HYDROXYACYLGLUTATHIONE HYDROLASE"/>
    <property type="match status" value="1"/>
</dbReference>
<evidence type="ECO:0000256" key="3">
    <source>
        <dbReference type="ARBA" id="ARBA00022801"/>
    </source>
</evidence>
<evidence type="ECO:0000259" key="6">
    <source>
        <dbReference type="SMART" id="SM00849"/>
    </source>
</evidence>
<feature type="binding site" evidence="5">
    <location>
        <position position="60"/>
    </location>
    <ligand>
        <name>Zn(2+)</name>
        <dbReference type="ChEBI" id="CHEBI:29105"/>
        <label>2</label>
    </ligand>
</feature>
<feature type="binding site" evidence="5">
    <location>
        <position position="170"/>
    </location>
    <ligand>
        <name>Zn(2+)</name>
        <dbReference type="ChEBI" id="CHEBI:29105"/>
        <label>2</label>
    </ligand>
</feature>
<dbReference type="CDD" id="cd07723">
    <property type="entry name" value="hydroxyacylglutathione_hydrolase_MBL-fold"/>
    <property type="match status" value="1"/>
</dbReference>
<dbReference type="EC" id="3.1.2.6" evidence="5"/>
<evidence type="ECO:0000313" key="8">
    <source>
        <dbReference type="Proteomes" id="UP000824988"/>
    </source>
</evidence>
<protein>
    <recommendedName>
        <fullName evidence="5">Hydroxyacylglutathione hydrolase</fullName>
        <ecNumber evidence="5">3.1.2.6</ecNumber>
    </recommendedName>
    <alternativeName>
        <fullName evidence="5">Glyoxalase II</fullName>
        <shortName evidence="5">Glx II</shortName>
    </alternativeName>
</protein>
<sequence>MLQVEILPVLDDNYIFVLHDAASGATAVVDPAEAEPVLAFLQRKGWRLDYVLNTHHHWDHVGGNLELHGATGCRIAGARADKDRIPGLDTFLAEGDRLALGDNVIEVLEVPGHTRAHLAYWLPQAKRLFCGDTLFGLGCGRLFEGSAEQMWASLQKLAALPGETLVYCAHEYTQANGRFARTVEPGNGALAERLRRVAELRDRNESTVPSTLAEEVATNPFLRPSSAEIRATLGLERAADLQVFVALRCRKDSFKA</sequence>
<dbReference type="GO" id="GO:0046872">
    <property type="term" value="F:metal ion binding"/>
    <property type="evidence" value="ECO:0007669"/>
    <property type="project" value="UniProtKB-KW"/>
</dbReference>
<dbReference type="Proteomes" id="UP000824988">
    <property type="component" value="Chromosome"/>
</dbReference>
<dbReference type="InterPro" id="IPR032282">
    <property type="entry name" value="HAGH_C"/>
</dbReference>
<dbReference type="InterPro" id="IPR001279">
    <property type="entry name" value="Metallo-B-lactamas"/>
</dbReference>
<comment type="pathway">
    <text evidence="5">Secondary metabolite metabolism; methylglyoxal degradation; (R)-lactate from methylglyoxal: step 2/2.</text>
</comment>
<evidence type="ECO:0000313" key="7">
    <source>
        <dbReference type="EMBL" id="BBL71038.1"/>
    </source>
</evidence>
<dbReference type="InterPro" id="IPR050110">
    <property type="entry name" value="Glyoxalase_II_hydrolase"/>
</dbReference>
<comment type="function">
    <text evidence="5">Thiolesterase that catalyzes the hydrolysis of S-D-lactoyl-glutathione to form glutathione and D-lactic acid.</text>
</comment>
<dbReference type="AlphaFoldDB" id="A0A8D5AH32"/>
<comment type="catalytic activity">
    <reaction evidence="1 5">
        <text>an S-(2-hydroxyacyl)glutathione + H2O = a 2-hydroxy carboxylate + glutathione + H(+)</text>
        <dbReference type="Rhea" id="RHEA:21864"/>
        <dbReference type="ChEBI" id="CHEBI:15377"/>
        <dbReference type="ChEBI" id="CHEBI:15378"/>
        <dbReference type="ChEBI" id="CHEBI:57925"/>
        <dbReference type="ChEBI" id="CHEBI:58896"/>
        <dbReference type="ChEBI" id="CHEBI:71261"/>
        <dbReference type="EC" id="3.1.2.6"/>
    </reaction>
</comment>
<dbReference type="RefSeq" id="WP_221048796.1">
    <property type="nucleotide sequence ID" value="NZ_AP019782.1"/>
</dbReference>
<accession>A0A8D5AH32</accession>
<evidence type="ECO:0000256" key="4">
    <source>
        <dbReference type="ARBA" id="ARBA00022833"/>
    </source>
</evidence>
<dbReference type="PANTHER" id="PTHR43705:SF1">
    <property type="entry name" value="HYDROXYACYLGLUTATHIONE HYDROLASE GLOB"/>
    <property type="match status" value="1"/>
</dbReference>
<dbReference type="PIRSF" id="PIRSF005457">
    <property type="entry name" value="Glx"/>
    <property type="match status" value="1"/>
</dbReference>
<dbReference type="UniPathway" id="UPA00619">
    <property type="reaction ID" value="UER00676"/>
</dbReference>
<dbReference type="GO" id="GO:0019243">
    <property type="term" value="P:methylglyoxal catabolic process to D-lactate via S-lactoyl-glutathione"/>
    <property type="evidence" value="ECO:0007669"/>
    <property type="project" value="UniProtKB-UniRule"/>
</dbReference>
<keyword evidence="8" id="KW-1185">Reference proteome</keyword>
<comment type="subunit">
    <text evidence="5">Monomer.</text>
</comment>
<evidence type="ECO:0000256" key="1">
    <source>
        <dbReference type="ARBA" id="ARBA00001623"/>
    </source>
</evidence>
<dbReference type="NCBIfam" id="TIGR03413">
    <property type="entry name" value="GSH_gloB"/>
    <property type="match status" value="1"/>
</dbReference>
<keyword evidence="2 5" id="KW-0479">Metal-binding</keyword>
<dbReference type="Pfam" id="PF16123">
    <property type="entry name" value="HAGH_C"/>
    <property type="match status" value="1"/>
</dbReference>
<feature type="binding site" evidence="5">
    <location>
        <position position="132"/>
    </location>
    <ligand>
        <name>Zn(2+)</name>
        <dbReference type="ChEBI" id="CHEBI:29105"/>
        <label>2</label>
    </ligand>
</feature>